<keyword evidence="2" id="KW-1185">Reference proteome</keyword>
<accession>A0ACD4DAY8</accession>
<keyword evidence="1" id="KW-0378">Hydrolase</keyword>
<proteinExistence type="predicted"/>
<sequence>MADFRAVIFDVDGVLVDSPHELAWREALAELLTGEWAGLRECTSWTPEGFTAQVYRQVVSGRPRLDGARAALEFFGVPDAARRAVEYADRKQELLLRSIDERRFSAYDDGVRFVAVVKAAGSAVAAASSSRNAGRLLAAIPAGDGSLLESFDADLSGREVAHGKPAPDLFLAAAAELGVPPERCVVVEDAVSGIAAAKAGGMWALGVARFDDAAELEAAGADLVVTSLDEVDVDAFTAGRLARRGSV</sequence>
<evidence type="ECO:0000313" key="2">
    <source>
        <dbReference type="Proteomes" id="UP001156484"/>
    </source>
</evidence>
<evidence type="ECO:0000313" key="1">
    <source>
        <dbReference type="EMBL" id="UYP17205.1"/>
    </source>
</evidence>
<reference evidence="1" key="1">
    <citation type="submission" date="2022-10" db="EMBL/GenBank/DDBJ databases">
        <title>Rhodococcus ferula Z13 complete genome.</title>
        <authorList>
            <person name="Long X."/>
            <person name="Zang M."/>
        </authorList>
    </citation>
    <scope>NUCLEOTIDE SEQUENCE</scope>
    <source>
        <strain evidence="1">Z13</strain>
    </source>
</reference>
<dbReference type="Proteomes" id="UP001156484">
    <property type="component" value="Chromosome"/>
</dbReference>
<name>A0ACD4DAY8_9NOCA</name>
<gene>
    <name evidence="1" type="ORF">OED52_10705</name>
</gene>
<dbReference type="EMBL" id="CP107551">
    <property type="protein sequence ID" value="UYP17205.1"/>
    <property type="molecule type" value="Genomic_DNA"/>
</dbReference>
<protein>
    <submittedName>
        <fullName evidence="1">HAD-IA family hydrolase</fullName>
    </submittedName>
</protein>
<organism evidence="1 2">
    <name type="scientific">Rhodococcus sacchari</name>
    <dbReference type="NCBI Taxonomy" id="2962047"/>
    <lineage>
        <taxon>Bacteria</taxon>
        <taxon>Bacillati</taxon>
        <taxon>Actinomycetota</taxon>
        <taxon>Actinomycetes</taxon>
        <taxon>Mycobacteriales</taxon>
        <taxon>Nocardiaceae</taxon>
        <taxon>Rhodococcus</taxon>
    </lineage>
</organism>